<protein>
    <recommendedName>
        <fullName evidence="5">Mammalian cell entry protein</fullName>
    </recommendedName>
</protein>
<name>A0A2S8BST6_9MYCO</name>
<dbReference type="GO" id="GO:0016020">
    <property type="term" value="C:membrane"/>
    <property type="evidence" value="ECO:0007669"/>
    <property type="project" value="UniProtKB-SubCell"/>
</dbReference>
<evidence type="ECO:0000313" key="4">
    <source>
        <dbReference type="Proteomes" id="UP000238296"/>
    </source>
</evidence>
<evidence type="ECO:0008006" key="5">
    <source>
        <dbReference type="Google" id="ProtNLM"/>
    </source>
</evidence>
<comment type="subcellular location">
    <subcellularLocation>
        <location evidence="1">Membrane</location>
    </subcellularLocation>
</comment>
<reference evidence="3 4" key="1">
    <citation type="journal article" date="2017" name="Int. J. Syst. Evol. Microbiol.">
        <title>Mycobacterium talmoniae sp. nov., a slowly growing mycobacterium isolated from human respiratory samples.</title>
        <authorList>
            <person name="Davidson R.M."/>
            <person name="DeGroote M.A."/>
            <person name="Marola J.L."/>
            <person name="Buss S."/>
            <person name="Jones V."/>
            <person name="McNeil M.R."/>
            <person name="Freifeld A.G."/>
            <person name="Elaine Epperson L."/>
            <person name="Hasan N.A."/>
            <person name="Jackson M."/>
            <person name="Iwen P.C."/>
            <person name="Salfinger M."/>
            <person name="Strong M."/>
        </authorList>
    </citation>
    <scope>NUCLEOTIDE SEQUENCE [LARGE SCALE GENOMIC DNA]</scope>
    <source>
        <strain evidence="3 4">ATCC BAA-2683</strain>
    </source>
</reference>
<gene>
    <name evidence="3" type="ORF">C1Y40_00082</name>
</gene>
<evidence type="ECO:0000256" key="1">
    <source>
        <dbReference type="ARBA" id="ARBA00004370"/>
    </source>
</evidence>
<evidence type="ECO:0000313" key="3">
    <source>
        <dbReference type="EMBL" id="PQM49696.1"/>
    </source>
</evidence>
<dbReference type="AlphaFoldDB" id="A0A2S8BST6"/>
<dbReference type="Proteomes" id="UP000238296">
    <property type="component" value="Unassembled WGS sequence"/>
</dbReference>
<dbReference type="PANTHER" id="PTHR37042:SF4">
    <property type="entry name" value="OUTER MEMBRANE PROTEIN RV1973"/>
    <property type="match status" value="1"/>
</dbReference>
<sequence>MVATKIEIARAATEAITALWSYTPENIDTLPDRAAQYLTGDFAAMYRKDIGQITPQYKQDKISLSTQVTGVAVSSVDGTQASALVYTNTSATSPKTKGIPLLQYRSYQVSMTRQHGRWLAAELAGITKFSVTPEF</sequence>
<organism evidence="3 4">
    <name type="scientific">Mycobacterium talmoniae</name>
    <dbReference type="NCBI Taxonomy" id="1858794"/>
    <lineage>
        <taxon>Bacteria</taxon>
        <taxon>Bacillati</taxon>
        <taxon>Actinomycetota</taxon>
        <taxon>Actinomycetes</taxon>
        <taxon>Mycobacteriales</taxon>
        <taxon>Mycobacteriaceae</taxon>
        <taxon>Mycobacterium</taxon>
    </lineage>
</organism>
<accession>A0A2S8BST6</accession>
<dbReference type="PANTHER" id="PTHR37042">
    <property type="entry name" value="OUTER MEMBRANE PROTEIN RV1973"/>
    <property type="match status" value="1"/>
</dbReference>
<proteinExistence type="predicted"/>
<keyword evidence="2" id="KW-0472">Membrane</keyword>
<dbReference type="EMBL" id="PPEA01000016">
    <property type="protein sequence ID" value="PQM49696.1"/>
    <property type="molecule type" value="Genomic_DNA"/>
</dbReference>
<comment type="caution">
    <text evidence="3">The sequence shown here is derived from an EMBL/GenBank/DDBJ whole genome shotgun (WGS) entry which is preliminary data.</text>
</comment>
<evidence type="ECO:0000256" key="2">
    <source>
        <dbReference type="ARBA" id="ARBA00023136"/>
    </source>
</evidence>